<evidence type="ECO:0000313" key="3">
    <source>
        <dbReference type="Proteomes" id="UP000028294"/>
    </source>
</evidence>
<proteinExistence type="predicted"/>
<feature type="transmembrane region" description="Helical" evidence="1">
    <location>
        <begin position="6"/>
        <end position="25"/>
    </location>
</feature>
<dbReference type="Pfam" id="PF14055">
    <property type="entry name" value="NVEALA"/>
    <property type="match status" value="1"/>
</dbReference>
<reference evidence="2 3" key="1">
    <citation type="submission" date="2019-03" db="EMBL/GenBank/DDBJ databases">
        <title>Complete genome assembly of MDR B. fragilis.</title>
        <authorList>
            <person name="Sydenham T.V."/>
            <person name="Hasman H."/>
            <person name="Justesen U.S."/>
        </authorList>
    </citation>
    <scope>NUCLEOTIDE SEQUENCE [LARGE SCALE GENOMIC DNA]</scope>
    <source>
        <strain evidence="2 3">DCMOUH0067B</strain>
    </source>
</reference>
<dbReference type="RefSeq" id="WP_032531268.1">
    <property type="nucleotide sequence ID" value="NZ_CP036553.1"/>
</dbReference>
<dbReference type="Proteomes" id="UP000028294">
    <property type="component" value="Chromosome"/>
</dbReference>
<protein>
    <recommendedName>
        <fullName evidence="4">NVEALA family protein</fullName>
    </recommendedName>
</protein>
<sequence>MKTKVKVMIAFIAVIVISFTTYNVYKAQKKKMHLSALAIANVEALASYELPEVVITCGAEGGQCWAISGDCSVAWMLRYDDCAFTGYMRDSCHTPCD</sequence>
<dbReference type="InterPro" id="IPR025905">
    <property type="entry name" value="NVEALA"/>
</dbReference>
<keyword evidence="1" id="KW-0472">Membrane</keyword>
<keyword evidence="1" id="KW-0812">Transmembrane</keyword>
<name>A0AAP9CYE0_BACFG</name>
<gene>
    <name evidence="2" type="ORF">IA74_005430</name>
</gene>
<dbReference type="EMBL" id="CP036553">
    <property type="protein sequence ID" value="QCQ35579.1"/>
    <property type="molecule type" value="Genomic_DNA"/>
</dbReference>
<organism evidence="2 3">
    <name type="scientific">Bacteroides fragilis</name>
    <dbReference type="NCBI Taxonomy" id="817"/>
    <lineage>
        <taxon>Bacteria</taxon>
        <taxon>Pseudomonadati</taxon>
        <taxon>Bacteroidota</taxon>
        <taxon>Bacteroidia</taxon>
        <taxon>Bacteroidales</taxon>
        <taxon>Bacteroidaceae</taxon>
        <taxon>Bacteroides</taxon>
    </lineage>
</organism>
<dbReference type="AlphaFoldDB" id="A0AAP9CYE0"/>
<evidence type="ECO:0000256" key="1">
    <source>
        <dbReference type="SAM" id="Phobius"/>
    </source>
</evidence>
<accession>A0AAP9CYE0</accession>
<evidence type="ECO:0000313" key="2">
    <source>
        <dbReference type="EMBL" id="QCQ35579.1"/>
    </source>
</evidence>
<keyword evidence="1" id="KW-1133">Transmembrane helix</keyword>
<evidence type="ECO:0008006" key="4">
    <source>
        <dbReference type="Google" id="ProtNLM"/>
    </source>
</evidence>